<evidence type="ECO:0000313" key="19">
    <source>
        <dbReference type="RefSeq" id="XP_035827561.1"/>
    </source>
</evidence>
<comment type="cofactor">
    <cofactor evidence="2">
        <name>FAD</name>
        <dbReference type="ChEBI" id="CHEBI:57692"/>
    </cofactor>
</comment>
<sequence length="545" mass="60450">MEESLVPLMENDTKSSGTNGDRVRIGVVGTGNFAVAFTKCLVMAGYNVIMGSRRPGLRKSTLPMTEECLCGVELTTISECFTNSDVIFIAIHMEDFQDTLGKYQELTRGKILVDVSNREYRYAAHSNAEYLTSILPHAIVVKAFNSVPTQALEQLSGMGREGLKVLVASDSQSGRTAVSEIAKSLGFLVIDLGGLKSARYMEEQVLKTFTLWRIPLFLTFGIFNLWSLFIVYLYFIEKTAYNWEQIFLKVLNKPLCMTAITVLALTYLPGQLAAVLQVINGTKHKRFPRVLDTWLKSRKQLGIISYALVCVHVIASVLMLSPTYYSSWFHHATVTLPANVSHATLDAEVVLPVTRTWMTWKGEAACLVGIAAFLLMSAVALTSIPSVGESLNWSEWTCVHSKLSYFVLFLSVAHVCVMGGPGWAKAGPYKIWKSITFLSSLLPMFVLVLKILFSLPPLSGYLRKIRRGWERDSRKAQSSPCSRNHDVTVVDIEDESQKEGSRLSKLCGCAHGKGSHNYKGVKGVSFANTNCHCASERLQTKTSMF</sequence>
<evidence type="ECO:0000256" key="3">
    <source>
        <dbReference type="ARBA" id="ARBA00004337"/>
    </source>
</evidence>
<evidence type="ECO:0000259" key="16">
    <source>
        <dbReference type="Pfam" id="PF03807"/>
    </source>
</evidence>
<dbReference type="InterPro" id="IPR013130">
    <property type="entry name" value="Fe3_Rdtase_TM_dom"/>
</dbReference>
<evidence type="ECO:0000256" key="2">
    <source>
        <dbReference type="ARBA" id="ARBA00001974"/>
    </source>
</evidence>
<name>A0ABM1VYR9_APLCA</name>
<organism evidence="17 20">
    <name type="scientific">Aplysia californica</name>
    <name type="common">California sea hare</name>
    <dbReference type="NCBI Taxonomy" id="6500"/>
    <lineage>
        <taxon>Eukaryota</taxon>
        <taxon>Metazoa</taxon>
        <taxon>Spiralia</taxon>
        <taxon>Lophotrochozoa</taxon>
        <taxon>Mollusca</taxon>
        <taxon>Gastropoda</taxon>
        <taxon>Heterobranchia</taxon>
        <taxon>Euthyneura</taxon>
        <taxon>Tectipleura</taxon>
        <taxon>Aplysiida</taxon>
        <taxon>Aplysioidea</taxon>
        <taxon>Aplysiidae</taxon>
        <taxon>Aplysia</taxon>
    </lineage>
</organism>
<evidence type="ECO:0000256" key="11">
    <source>
        <dbReference type="ARBA" id="ARBA00023136"/>
    </source>
</evidence>
<dbReference type="GeneID" id="101848139"/>
<evidence type="ECO:0000256" key="8">
    <source>
        <dbReference type="ARBA" id="ARBA00022989"/>
    </source>
</evidence>
<evidence type="ECO:0000256" key="9">
    <source>
        <dbReference type="ARBA" id="ARBA00023002"/>
    </source>
</evidence>
<feature type="domain" description="Ferric oxidoreductase" evidence="15">
    <location>
        <begin position="258"/>
        <end position="409"/>
    </location>
</feature>
<evidence type="ECO:0000259" key="15">
    <source>
        <dbReference type="Pfam" id="PF01794"/>
    </source>
</evidence>
<dbReference type="InterPro" id="IPR028939">
    <property type="entry name" value="P5C_Rdtase_cat_N"/>
</dbReference>
<dbReference type="InterPro" id="IPR051267">
    <property type="entry name" value="STEAP_metalloreductase"/>
</dbReference>
<evidence type="ECO:0000256" key="13">
    <source>
        <dbReference type="ARBA" id="ARBA00049387"/>
    </source>
</evidence>
<gene>
    <name evidence="18 19 20 21 22 23" type="primary">LOC101848139</name>
</gene>
<evidence type="ECO:0000313" key="21">
    <source>
        <dbReference type="RefSeq" id="XP_035827563.1"/>
    </source>
</evidence>
<reference evidence="18 19" key="1">
    <citation type="submission" date="2025-05" db="UniProtKB">
        <authorList>
            <consortium name="RefSeq"/>
        </authorList>
    </citation>
    <scope>IDENTIFICATION</scope>
</reference>
<evidence type="ECO:0000313" key="17">
    <source>
        <dbReference type="Proteomes" id="UP000694888"/>
    </source>
</evidence>
<feature type="transmembrane region" description="Helical" evidence="14">
    <location>
        <begin position="255"/>
        <end position="279"/>
    </location>
</feature>
<evidence type="ECO:0000256" key="5">
    <source>
        <dbReference type="ARBA" id="ARBA00022496"/>
    </source>
</evidence>
<evidence type="ECO:0000256" key="12">
    <source>
        <dbReference type="ARBA" id="ARBA00048958"/>
    </source>
</evidence>
<keyword evidence="5" id="KW-0408">Iron</keyword>
<evidence type="ECO:0000256" key="7">
    <source>
        <dbReference type="ARBA" id="ARBA00022753"/>
    </source>
</evidence>
<comment type="similarity">
    <text evidence="4">Belongs to the STEAP family.</text>
</comment>
<feature type="transmembrane region" description="Helical" evidence="14">
    <location>
        <begin position="300"/>
        <end position="320"/>
    </location>
</feature>
<evidence type="ECO:0000256" key="4">
    <source>
        <dbReference type="ARBA" id="ARBA00007729"/>
    </source>
</evidence>
<evidence type="ECO:0000313" key="20">
    <source>
        <dbReference type="RefSeq" id="XP_035827562.1"/>
    </source>
</evidence>
<evidence type="ECO:0000256" key="1">
    <source>
        <dbReference type="ARBA" id="ARBA00001970"/>
    </source>
</evidence>
<keyword evidence="5" id="KW-0410">Iron transport</keyword>
<protein>
    <submittedName>
        <fullName evidence="18 19">Metalloreductase STEAP4</fullName>
    </submittedName>
</protein>
<feature type="transmembrane region" description="Helical" evidence="14">
    <location>
        <begin position="435"/>
        <end position="458"/>
    </location>
</feature>
<comment type="catalytic activity">
    <reaction evidence="12">
        <text>2 Cu(+) + NADP(+) + H(+) = 2 Cu(2+) + NADPH</text>
        <dbReference type="Rhea" id="RHEA:71771"/>
        <dbReference type="ChEBI" id="CHEBI:15378"/>
        <dbReference type="ChEBI" id="CHEBI:29036"/>
        <dbReference type="ChEBI" id="CHEBI:49552"/>
        <dbReference type="ChEBI" id="CHEBI:57783"/>
        <dbReference type="ChEBI" id="CHEBI:58349"/>
    </reaction>
    <physiologicalReaction direction="right-to-left" evidence="12">
        <dbReference type="Rhea" id="RHEA:71773"/>
    </physiologicalReaction>
</comment>
<accession>A0ABM1VYR9</accession>
<keyword evidence="17" id="KW-1185">Reference proteome</keyword>
<keyword evidence="5" id="KW-0406">Ion transport</keyword>
<proteinExistence type="inferred from homology"/>
<comment type="cofactor">
    <cofactor evidence="1">
        <name>heme b</name>
        <dbReference type="ChEBI" id="CHEBI:60344"/>
    </cofactor>
</comment>
<keyword evidence="8 14" id="KW-1133">Transmembrane helix</keyword>
<dbReference type="Pfam" id="PF03807">
    <property type="entry name" value="F420_oxidored"/>
    <property type="match status" value="1"/>
</dbReference>
<dbReference type="Pfam" id="PF01794">
    <property type="entry name" value="Ferric_reduct"/>
    <property type="match status" value="1"/>
</dbReference>
<feature type="transmembrane region" description="Helical" evidence="14">
    <location>
        <begin position="25"/>
        <end position="49"/>
    </location>
</feature>
<evidence type="ECO:0000256" key="6">
    <source>
        <dbReference type="ARBA" id="ARBA00022692"/>
    </source>
</evidence>
<dbReference type="Gene3D" id="3.40.50.720">
    <property type="entry name" value="NAD(P)-binding Rossmann-like Domain"/>
    <property type="match status" value="1"/>
</dbReference>
<evidence type="ECO:0000256" key="10">
    <source>
        <dbReference type="ARBA" id="ARBA00023008"/>
    </source>
</evidence>
<feature type="domain" description="Pyrroline-5-carboxylate reductase catalytic N-terminal" evidence="16">
    <location>
        <begin position="24"/>
        <end position="117"/>
    </location>
</feature>
<keyword evidence="6 14" id="KW-0812">Transmembrane</keyword>
<dbReference type="RefSeq" id="XP_005105642.1">
    <property type="nucleotide sequence ID" value="XM_005105585.3"/>
</dbReference>
<keyword evidence="7" id="KW-0967">Endosome</keyword>
<evidence type="ECO:0000313" key="22">
    <source>
        <dbReference type="RefSeq" id="XP_035827564.1"/>
    </source>
</evidence>
<comment type="catalytic activity">
    <reaction evidence="13">
        <text>2 Fe(2+) + NADP(+) + H(+) = 2 Fe(3+) + NADPH</text>
        <dbReference type="Rhea" id="RHEA:71767"/>
        <dbReference type="ChEBI" id="CHEBI:15378"/>
        <dbReference type="ChEBI" id="CHEBI:29033"/>
        <dbReference type="ChEBI" id="CHEBI:29034"/>
        <dbReference type="ChEBI" id="CHEBI:57783"/>
        <dbReference type="ChEBI" id="CHEBI:58349"/>
    </reaction>
    <physiologicalReaction direction="right-to-left" evidence="13">
        <dbReference type="Rhea" id="RHEA:71769"/>
    </physiologicalReaction>
</comment>
<feature type="transmembrane region" description="Helical" evidence="14">
    <location>
        <begin position="403"/>
        <end position="423"/>
    </location>
</feature>
<evidence type="ECO:0000313" key="18">
    <source>
        <dbReference type="RefSeq" id="XP_005105642.1"/>
    </source>
</evidence>
<dbReference type="PANTHER" id="PTHR14239:SF0">
    <property type="entry name" value="F420-DEPENDENT NADP REDUCTASE"/>
    <property type="match status" value="1"/>
</dbReference>
<dbReference type="RefSeq" id="XP_035827563.1">
    <property type="nucleotide sequence ID" value="XM_035971670.1"/>
</dbReference>
<evidence type="ECO:0000313" key="23">
    <source>
        <dbReference type="RefSeq" id="XP_035827565.1"/>
    </source>
</evidence>
<dbReference type="RefSeq" id="XP_035827564.1">
    <property type="nucleotide sequence ID" value="XM_035971671.1"/>
</dbReference>
<dbReference type="RefSeq" id="XP_035827561.1">
    <property type="nucleotide sequence ID" value="XM_035971668.1"/>
</dbReference>
<feature type="transmembrane region" description="Helical" evidence="14">
    <location>
        <begin position="216"/>
        <end position="235"/>
    </location>
</feature>
<dbReference type="RefSeq" id="XP_035827562.1">
    <property type="nucleotide sequence ID" value="XM_035971669.1"/>
</dbReference>
<comment type="subcellular location">
    <subcellularLocation>
        <location evidence="3">Endosome membrane</location>
        <topology evidence="3">Multi-pass membrane protein</topology>
    </subcellularLocation>
</comment>
<keyword evidence="10" id="KW-0186">Copper</keyword>
<feature type="transmembrane region" description="Helical" evidence="14">
    <location>
        <begin position="362"/>
        <end position="382"/>
    </location>
</feature>
<keyword evidence="9" id="KW-0560">Oxidoreductase</keyword>
<dbReference type="PANTHER" id="PTHR14239">
    <property type="entry name" value="DUDULIN-RELATED"/>
    <property type="match status" value="1"/>
</dbReference>
<dbReference type="SUPFAM" id="SSF51735">
    <property type="entry name" value="NAD(P)-binding Rossmann-fold domains"/>
    <property type="match status" value="1"/>
</dbReference>
<keyword evidence="5" id="KW-0813">Transport</keyword>
<dbReference type="Proteomes" id="UP000694888">
    <property type="component" value="Unplaced"/>
</dbReference>
<dbReference type="InterPro" id="IPR036291">
    <property type="entry name" value="NAD(P)-bd_dom_sf"/>
</dbReference>
<dbReference type="RefSeq" id="XP_035827565.1">
    <property type="nucleotide sequence ID" value="XM_035971672.1"/>
</dbReference>
<keyword evidence="11 14" id="KW-0472">Membrane</keyword>
<evidence type="ECO:0000256" key="14">
    <source>
        <dbReference type="SAM" id="Phobius"/>
    </source>
</evidence>